<keyword evidence="3" id="KW-1185">Reference proteome</keyword>
<comment type="caution">
    <text evidence="2">The sequence shown here is derived from an EMBL/GenBank/DDBJ whole genome shotgun (WGS) entry which is preliminary data.</text>
</comment>
<dbReference type="Proteomes" id="UP000324632">
    <property type="component" value="Chromosome 2"/>
</dbReference>
<evidence type="ECO:0000313" key="3">
    <source>
        <dbReference type="Proteomes" id="UP000324632"/>
    </source>
</evidence>
<gene>
    <name evidence="2" type="ORF">E1301_Tti019926</name>
</gene>
<accession>A0A5A9PTQ8</accession>
<reference evidence="2 3" key="1">
    <citation type="journal article" date="2019" name="Mol. Ecol. Resour.">
        <title>Chromosome-level genome assembly of Triplophysa tibetana, a fish adapted to the harsh high-altitude environment of the Tibetan Plateau.</title>
        <authorList>
            <person name="Yang X."/>
            <person name="Liu H."/>
            <person name="Ma Z."/>
            <person name="Zou Y."/>
            <person name="Zou M."/>
            <person name="Mao Y."/>
            <person name="Li X."/>
            <person name="Wang H."/>
            <person name="Chen T."/>
            <person name="Wang W."/>
            <person name="Yang R."/>
        </authorList>
    </citation>
    <scope>NUCLEOTIDE SEQUENCE [LARGE SCALE GENOMIC DNA]</scope>
    <source>
        <strain evidence="2">TTIB1903HZAU</strain>
        <tissue evidence="2">Muscle</tissue>
    </source>
</reference>
<dbReference type="AlphaFoldDB" id="A0A5A9PTQ8"/>
<proteinExistence type="predicted"/>
<evidence type="ECO:0000256" key="1">
    <source>
        <dbReference type="SAM" id="MobiDB-lite"/>
    </source>
</evidence>
<feature type="compositionally biased region" description="Basic and acidic residues" evidence="1">
    <location>
        <begin position="107"/>
        <end position="124"/>
    </location>
</feature>
<feature type="region of interest" description="Disordered" evidence="1">
    <location>
        <begin position="99"/>
        <end position="124"/>
    </location>
</feature>
<sequence>MASFCCLCAGPIDPQDTHEHCITCLGLAHAEAASCESDCAHCADLPARALRTRRNIAREMIGLPSHLACKAYASAGEEASALHAMAVLQVFQAKILQSLDKGQPGGGRHEGSEGSNRLRSDGYEADRTSYRPLHWVYGRPPPSSVAYVGGPKRR</sequence>
<protein>
    <submittedName>
        <fullName evidence="2">Uncharacterized protein</fullName>
    </submittedName>
</protein>
<dbReference type="EMBL" id="SOYY01000002">
    <property type="protein sequence ID" value="KAA0724027.1"/>
    <property type="molecule type" value="Genomic_DNA"/>
</dbReference>
<name>A0A5A9PTQ8_9TELE</name>
<organism evidence="2 3">
    <name type="scientific">Triplophysa tibetana</name>
    <dbReference type="NCBI Taxonomy" id="1572043"/>
    <lineage>
        <taxon>Eukaryota</taxon>
        <taxon>Metazoa</taxon>
        <taxon>Chordata</taxon>
        <taxon>Craniata</taxon>
        <taxon>Vertebrata</taxon>
        <taxon>Euteleostomi</taxon>
        <taxon>Actinopterygii</taxon>
        <taxon>Neopterygii</taxon>
        <taxon>Teleostei</taxon>
        <taxon>Ostariophysi</taxon>
        <taxon>Cypriniformes</taxon>
        <taxon>Nemacheilidae</taxon>
        <taxon>Triplophysa</taxon>
    </lineage>
</organism>
<evidence type="ECO:0000313" key="2">
    <source>
        <dbReference type="EMBL" id="KAA0724027.1"/>
    </source>
</evidence>